<sequence>MRTDYPNIFRIQSNHAFSILFLFFGLVARAQVDEEEEALQKAQDTVKGYNQGKVAIANPRSIVEAYTYDPVTNRYIYTNTFEGFNITYPIILTPEEYEELVLRESMRDYFQEKSSAIDGKKAGSEQQKKNLLPRYYVNSSLFETIFGGNTIDVKPQGSVEMDLGIRYTKQDNPSLSPRNRRTFTFDFDQRISMSLQGKVGTRLAVNANYDTESTFAFQNLIKLEYTPTEDDIIQKIEVGNVNFPLSNSLIRGAQSLFGAKIQLQFGKTTFTGVYSEQKSQTRTVTAQGGGTIQDFSLFALEYDADRHFFLSQYFRNRYDYALRSYPQIDSRVQITRIEVWVTNRQNRINPNDNNSRNVLAIQDLGEAQAIRYTANGPAGDVTQEAIGFASSGTAPAGFFRVGPDAPPDNGNNALNPEIIGQAGSFLSPSVREIVTVTGASFTNGLDASEGRDYAKLENARKLLPNEYTYHPQLGYISLNQRLSNDEVIAVAYQFTVGDQVYQVGEFGTDGVDATVVNGTNPTPNPNQANVSTQSLILKMLKSSLVNVNEPVWDLMMKNIYQIPGAFQLSQEDFRFNILYTDPSPLNYITPAPGSSLPLPQGVAETPLLRVFNVDRLNFTNDPQQDGDGFFDFVPGITVDTQSGRLIFTTVEPFGEYLFEKLDNDNAGGFYDDATENSYNPNQRRYVYRRMYQSTQADALQQSEKNKFQLRGRFKSTGGDGISLGAFNVPQGSVVVTAGGRQLVEGVDYTVNYQLGRVQILDPSLQASNTPIEVSVENNAVFGQQTRRFMGFNIEHKFSDKFLLGGTVLQMSERPFTQKTNYGQESVRNTIFGLNGVYTTQVPFFTRLVNKLPNIDTDVPSNFSFRGEVAYLKPGASKADQFNGEATTYVDDFEGSQTNIDMRGAQAWSLSSAPVTIFQNNIPPIDNLEYGYNRAKLAWYSIDPTFYTNQRPSGLSDDDVASNRTRRVYFDELYPLTDVVPGQTTVVNTLDLSYYPQERGPYNFNPLAASGNGFSEAQAVNNWGGIMRAINSTNFEQTNVEYIQFWVMDPFVGNPGDANAPDNTGLLEINLGEISEDILKDNRKQYENGLPTAGGTQPTFTTQWGRVPVSQSLIYAFDTEGGNRSVQDVGLDGLPDTQEGIGTPYAGQPDPAADNYQFFLAASGNILDRYKNYNNVDGNSPIDVSSNNRGSTTIPDTEDVNRDNTMNTIDAYYRYLVPIIPNVQVGQGYVVDEKRLDVSVPGGGTTPVRWLLYKIPIDAPGLETVGGISSIRSVRFMRMLMTGFRREVTLRFGALDLVRGEFRRFVNSLDPNEDNTQNALDNTGFDVTAVNIQENADRQPIPYISPPGVQREQLFNNNAVINQNEQSLSLRVYSADGSASGGLEPADSRAVFKNVNVDMRQYKKLRMFLHAEALPAPGETAPLLDDEMRGFLRFGNDFTENFYQIELSMKVTGQTQSLAEEVWPSANEINVPLEVLTKLKIMALQGTAGTPDAQGVIYMNASQLDASLDPRMIIGIKGNPNFGLVRTIMLGVKNSYRVGDTGARSLRGEVWFNELRLSDLDNRGGMAAVANMDTNLADFATISATGRMSTIGFGTIEQAPQERSREDVLQYDIVTNLSLGKLLPKKWGMTIPFNYSVGEEIITPEYDPFQQDIRLDQLLDVTQDQAERENLRNRAIDYTKRKSINFIGVKKERAPEQKQRIYDPENLTVSYSFNEMEHHDYEIEALLDQQLRTTVDYNYSFQNKPVEPFSKSKFFKKSGYWKPISEFNFNYLPSNLSFSSNIIRQYNRQQFRNVDVDGIPIDPLYRRNYFFNYQYGFNYNLTKSLKFNYQASTNNIVRNYLDENGVPVQEYTIWDDFWNVGEANQHTQQLVVNYDLPINKLPVFNFIKSTYTYTSNFNWQRSSDALATYTDINGITYNLGNVIQNSNVHRLNTTLNMDLLYKYIGLTGTKKPAAKNTAPKAPPKPGEKVQPKQPVAKEGNAFINGLIGVLTSVKNIQIDYTENNGTSLPGFTQTPGFFGTTKPTLGFVLGSQDADVRYEAARNGYLTNYPEFNQNFTQVTTSTLKLAASVDLFPDLKIDLTGDRSYSNNFSEQFDVSFDGATGQLQYNSRSPYDSGNFQISTLLIKTSFSASDVNNSEAFNKMRENRLVIAERLATEKYGTPNFPRYGDPGVPASDFAAANAGYPVGFGRNSQAVLLPSFLAAYSGQDASKVSTSPFRNIPLPNWLIKYTGLMRYTFFKERFKRFSIQHSYRASYNINAYRSNFEYDRNPNGQDNGGFGNFYTRNIISNINLTEQFNPLIRVDFEMKNSVKVLAEMRKDRTLNLSFDNNLLTEVKGNEYIIGLGYRVKDVVINSRLADNPTNTIKSDINLRADFTLRQNQTIIRYLDYDNNQLGGGQNIWSVKFTADYAFSKNLTAIFYYDHSFSQAVISTSFPLTNIRSGFTIRYNFGN</sequence>
<gene>
    <name evidence="3" type="primary">sprA</name>
    <name evidence="3" type="ORF">CHU92_06340</name>
</gene>
<dbReference type="InterPro" id="IPR026377">
    <property type="entry name" value="Cell_surface_SprA"/>
</dbReference>
<dbReference type="InterPro" id="IPR025684">
    <property type="entry name" value="SprA_N_dom"/>
</dbReference>
<feature type="domain" description="Gliding motility protein SprA N-terminal" evidence="2">
    <location>
        <begin position="61"/>
        <end position="475"/>
    </location>
</feature>
<name>A0A255ZBE0_9FLAO</name>
<dbReference type="Proteomes" id="UP000216605">
    <property type="component" value="Unassembled WGS sequence"/>
</dbReference>
<comment type="caution">
    <text evidence="3">The sequence shown here is derived from an EMBL/GenBank/DDBJ whole genome shotgun (WGS) entry which is preliminary data.</text>
</comment>
<feature type="domain" description="Gliding motility protein SprA N-terminal" evidence="2">
    <location>
        <begin position="1148"/>
        <end position="1657"/>
    </location>
</feature>
<dbReference type="RefSeq" id="WP_094413725.1">
    <property type="nucleotide sequence ID" value="NZ_NOXV01000230.1"/>
</dbReference>
<dbReference type="Pfam" id="PF14349">
    <property type="entry name" value="SprA_N"/>
    <property type="match status" value="2"/>
</dbReference>
<dbReference type="OrthoDB" id="9806090at2"/>
<feature type="compositionally biased region" description="Polar residues" evidence="1">
    <location>
        <begin position="1177"/>
        <end position="1194"/>
    </location>
</feature>
<evidence type="ECO:0000313" key="4">
    <source>
        <dbReference type="Proteomes" id="UP000216605"/>
    </source>
</evidence>
<dbReference type="EMBL" id="NOXV01000230">
    <property type="protein sequence ID" value="OYQ38185.1"/>
    <property type="molecule type" value="Genomic_DNA"/>
</dbReference>
<evidence type="ECO:0000259" key="2">
    <source>
        <dbReference type="Pfam" id="PF14349"/>
    </source>
</evidence>
<dbReference type="NCBIfam" id="TIGR04189">
    <property type="entry name" value="surface_SprA"/>
    <property type="match status" value="1"/>
</dbReference>
<feature type="region of interest" description="Disordered" evidence="1">
    <location>
        <begin position="1951"/>
        <end position="1973"/>
    </location>
</feature>
<feature type="region of interest" description="Disordered" evidence="1">
    <location>
        <begin position="1177"/>
        <end position="1201"/>
    </location>
</feature>
<protein>
    <submittedName>
        <fullName evidence="3">Cell surface protein SprA</fullName>
    </submittedName>
</protein>
<keyword evidence="4" id="KW-1185">Reference proteome</keyword>
<evidence type="ECO:0000313" key="3">
    <source>
        <dbReference type="EMBL" id="OYQ38185.1"/>
    </source>
</evidence>
<accession>A0A255ZBE0</accession>
<proteinExistence type="predicted"/>
<organism evidence="3 4">
    <name type="scientific">Flavobacterium cyanobacteriorum</name>
    <dbReference type="NCBI Taxonomy" id="2022802"/>
    <lineage>
        <taxon>Bacteria</taxon>
        <taxon>Pseudomonadati</taxon>
        <taxon>Bacteroidota</taxon>
        <taxon>Flavobacteriia</taxon>
        <taxon>Flavobacteriales</taxon>
        <taxon>Flavobacteriaceae</taxon>
        <taxon>Flavobacterium</taxon>
    </lineage>
</organism>
<evidence type="ECO:0000256" key="1">
    <source>
        <dbReference type="SAM" id="MobiDB-lite"/>
    </source>
</evidence>
<reference evidence="3 4" key="1">
    <citation type="submission" date="2017-07" db="EMBL/GenBank/DDBJ databases">
        <title>Flavobacterium cyanobacteriorum sp. nov., isolated from cyanobacterial aggregates in a eutrophic lake.</title>
        <authorList>
            <person name="Cai H."/>
        </authorList>
    </citation>
    <scope>NUCLEOTIDE SEQUENCE [LARGE SCALE GENOMIC DNA]</scope>
    <source>
        <strain evidence="3 4">TH021</strain>
    </source>
</reference>